<name>A0A166IGY1_9HEMI</name>
<accession>A0A166IGY1</accession>
<dbReference type="Gene3D" id="1.10.2080.10">
    <property type="entry name" value="Insect odorant-binding protein A10/Ejaculatory bulb-specific protein 3"/>
    <property type="match status" value="1"/>
</dbReference>
<dbReference type="SUPFAM" id="SSF100910">
    <property type="entry name" value="Chemosensory protein Csp2"/>
    <property type="match status" value="1"/>
</dbReference>
<feature type="chain" id="PRO_5007875222" evidence="1">
    <location>
        <begin position="21"/>
        <end position="131"/>
    </location>
</feature>
<dbReference type="InterPro" id="IPR005055">
    <property type="entry name" value="A10/PebIII"/>
</dbReference>
<feature type="signal peptide" evidence="1">
    <location>
        <begin position="1"/>
        <end position="20"/>
    </location>
</feature>
<dbReference type="AlphaFoldDB" id="A0A166IGY1"/>
<dbReference type="PANTHER" id="PTHR11257">
    <property type="entry name" value="CHEMOSENSORY PROTEIN-RELATED"/>
    <property type="match status" value="1"/>
</dbReference>
<evidence type="ECO:0000256" key="1">
    <source>
        <dbReference type="SAM" id="SignalP"/>
    </source>
</evidence>
<sequence>MDYKFFVVMQIGVISSVCAAGTYTDKYDNVNLDEVLNNERLYRNYFNCLQGKGKCTLDGAILKEVIPSALKTDCALCSVRQKKGAEKVLIFLITKKPDDFKILEDKFDPEGVYRKKYEAQRKLVEEGKPIH</sequence>
<protein>
    <submittedName>
        <fullName evidence="2">Chemosensory protein 5</fullName>
    </submittedName>
</protein>
<reference evidence="2" key="2">
    <citation type="journal article" date="2016" name="Comp. Biochem. Physiol. Part D Genomics Proteomics">
        <title>Odorant-binding and chemosensory proteins identified in the antennal transcriptome of Adelphocoris suturalis Jakovlev.</title>
        <authorList>
            <person name="Cui H.H."/>
            <person name="Gu S.H."/>
            <person name="Zhu X.Q."/>
            <person name="Wei Y."/>
            <person name="Liu H.W."/>
            <person name="Khalid H.D."/>
            <person name="Guo Y.Y."/>
            <person name="Zhang Y.J."/>
        </authorList>
    </citation>
    <scope>NUCLEOTIDE SEQUENCE</scope>
</reference>
<gene>
    <name evidence="2" type="primary">CSP5</name>
</gene>
<reference evidence="2" key="1">
    <citation type="submission" date="2015-07" db="EMBL/GenBank/DDBJ databases">
        <authorList>
            <person name="Cajimat M.N.B."/>
            <person name="Milazzo M.L."/>
            <person name="Fulhorst C.F."/>
        </authorList>
    </citation>
    <scope>NUCLEOTIDE SEQUENCE</scope>
</reference>
<evidence type="ECO:0000313" key="2">
    <source>
        <dbReference type="EMBL" id="ANA10247.1"/>
    </source>
</evidence>
<proteinExistence type="evidence at transcript level"/>
<dbReference type="Pfam" id="PF03392">
    <property type="entry name" value="OS-D"/>
    <property type="match status" value="1"/>
</dbReference>
<keyword evidence="1" id="KW-0732">Signal</keyword>
<dbReference type="EMBL" id="KT347586">
    <property type="protein sequence ID" value="ANA10247.1"/>
    <property type="molecule type" value="mRNA"/>
</dbReference>
<dbReference type="PANTHER" id="PTHR11257:SF12">
    <property type="entry name" value="EJACULATORY BULB-SPECIFIC PROTEIN 3-RELATED"/>
    <property type="match status" value="1"/>
</dbReference>
<dbReference type="InterPro" id="IPR036682">
    <property type="entry name" value="OS_D_A10/PebIII_sf"/>
</dbReference>
<organism evidence="2">
    <name type="scientific">Adelphocoris suturalis</name>
    <dbReference type="NCBI Taxonomy" id="323751"/>
    <lineage>
        <taxon>Eukaryota</taxon>
        <taxon>Metazoa</taxon>
        <taxon>Ecdysozoa</taxon>
        <taxon>Arthropoda</taxon>
        <taxon>Hexapoda</taxon>
        <taxon>Insecta</taxon>
        <taxon>Pterygota</taxon>
        <taxon>Neoptera</taxon>
        <taxon>Paraneoptera</taxon>
        <taxon>Hemiptera</taxon>
        <taxon>Heteroptera</taxon>
        <taxon>Panheteroptera</taxon>
        <taxon>Cimicomorpha</taxon>
        <taxon>Miridae</taxon>
        <taxon>Mirini</taxon>
        <taxon>Adelphocoris</taxon>
    </lineage>
</organism>